<comment type="caution">
    <text evidence="1">The sequence shown here is derived from an EMBL/GenBank/DDBJ whole genome shotgun (WGS) entry which is preliminary data.</text>
</comment>
<evidence type="ECO:0008006" key="3">
    <source>
        <dbReference type="Google" id="ProtNLM"/>
    </source>
</evidence>
<name>A0A0N0LSY0_9HELI</name>
<proteinExistence type="predicted"/>
<reference evidence="1 2" key="1">
    <citation type="submission" date="2014-06" db="EMBL/GenBank/DDBJ databases">
        <title>Helicobacter pullorum isolates in fresh chicken meat - phenotypic and genotypic features.</title>
        <authorList>
            <person name="Borges V."/>
            <person name="Santos A."/>
            <person name="Correia C.B."/>
            <person name="Saraiva M."/>
            <person name="Menard A."/>
            <person name="Vieira L."/>
            <person name="Sampaio D.A."/>
            <person name="Gomes J.P."/>
            <person name="Oleastro M."/>
        </authorList>
    </citation>
    <scope>NUCLEOTIDE SEQUENCE [LARGE SCALE GENOMIC DNA]</scope>
    <source>
        <strain evidence="1 2">229334/12</strain>
    </source>
</reference>
<organism evidence="1 2">
    <name type="scientific">Helicobacter pullorum</name>
    <dbReference type="NCBI Taxonomy" id="35818"/>
    <lineage>
        <taxon>Bacteria</taxon>
        <taxon>Pseudomonadati</taxon>
        <taxon>Campylobacterota</taxon>
        <taxon>Epsilonproteobacteria</taxon>
        <taxon>Campylobacterales</taxon>
        <taxon>Helicobacteraceae</taxon>
        <taxon>Helicobacter</taxon>
    </lineage>
</organism>
<dbReference type="PATRIC" id="fig|35818.11.peg.1859"/>
<dbReference type="Pfam" id="PF13469">
    <property type="entry name" value="Sulfotransfer_3"/>
    <property type="match status" value="1"/>
</dbReference>
<dbReference type="Gene3D" id="3.40.50.300">
    <property type="entry name" value="P-loop containing nucleotide triphosphate hydrolases"/>
    <property type="match status" value="1"/>
</dbReference>
<dbReference type="InterPro" id="IPR027417">
    <property type="entry name" value="P-loop_NTPase"/>
</dbReference>
<accession>A0A0N0LSY0</accession>
<evidence type="ECO:0000313" key="1">
    <source>
        <dbReference type="EMBL" id="KPH55271.1"/>
    </source>
</evidence>
<dbReference type="EMBL" id="JNOC01000049">
    <property type="protein sequence ID" value="KPH55271.1"/>
    <property type="molecule type" value="Genomic_DNA"/>
</dbReference>
<sequence>MRFLFINSMSRTGTSLLYQLLFGHPEIYFAPYRIQFVCSRPFGFPLLDDTSSKEEFLKILMSKTTIASSNGRWPNIETQTLAEVFPDKMSLNNLVIGNSAVESAVRTIHNILGIEMPQDKKYYCLHDDHSYMLGGEIFIHFEGRVLNTIRNPMDMIASKKNMLTMYVYGKENPQNFTLKKEVIQDELIRAYFSWWVASYEYSKGRLLPVFYPLLKSQKIRKQTMEKVGQFLGLEFHNVWLEEKNILDKEKYYNELLANGSSLSTVEYLSSGKLSQDSFGATSYFSLNNEEIELLERLIEYRFIEQYKEFEVFWREFDLFYQECFIREERSKKIFEKWVDMYKNNKFKALFNEYSSMNYGKVNANMAFKK</sequence>
<dbReference type="SUPFAM" id="SSF52540">
    <property type="entry name" value="P-loop containing nucleoside triphosphate hydrolases"/>
    <property type="match status" value="1"/>
</dbReference>
<gene>
    <name evidence="1" type="ORF">HPU229334_09405</name>
</gene>
<protein>
    <recommendedName>
        <fullName evidence="3">Sulfotransferase</fullName>
    </recommendedName>
</protein>
<evidence type="ECO:0000313" key="2">
    <source>
        <dbReference type="Proteomes" id="UP000037997"/>
    </source>
</evidence>
<dbReference type="Proteomes" id="UP000037997">
    <property type="component" value="Unassembled WGS sequence"/>
</dbReference>
<dbReference type="AlphaFoldDB" id="A0A0N0LSY0"/>